<protein>
    <recommendedName>
        <fullName evidence="3">Actin-like ATPase domain-containing protein</fullName>
    </recommendedName>
</protein>
<evidence type="ECO:0008006" key="3">
    <source>
        <dbReference type="Google" id="ProtNLM"/>
    </source>
</evidence>
<accession>A0AA38MQD0</accession>
<name>A0AA38MQD0_9AGAR</name>
<evidence type="ECO:0000313" key="2">
    <source>
        <dbReference type="Proteomes" id="UP001176059"/>
    </source>
</evidence>
<dbReference type="Proteomes" id="UP001176059">
    <property type="component" value="Unassembled WGS sequence"/>
</dbReference>
<organism evidence="1 2">
    <name type="scientific">Lentinula guzmanii</name>
    <dbReference type="NCBI Taxonomy" id="2804957"/>
    <lineage>
        <taxon>Eukaryota</taxon>
        <taxon>Fungi</taxon>
        <taxon>Dikarya</taxon>
        <taxon>Basidiomycota</taxon>
        <taxon>Agaricomycotina</taxon>
        <taxon>Agaricomycetes</taxon>
        <taxon>Agaricomycetidae</taxon>
        <taxon>Agaricales</taxon>
        <taxon>Marasmiineae</taxon>
        <taxon>Omphalotaceae</taxon>
        <taxon>Lentinula</taxon>
    </lineage>
</organism>
<dbReference type="EMBL" id="JANVFO010000136">
    <property type="protein sequence ID" value="KAJ3710594.1"/>
    <property type="molecule type" value="Genomic_DNA"/>
</dbReference>
<sequence>MQLPNNTPNRKPYDGSVRKLVIAFDIGTTFSGVSYAILDPGEVPETQPVTSFPAQAKVGGSAKIPSIVCYDKEGKVRAVGSEAEEPAFIEQAEDEGFVTVSWFKLHLRPESLKLEFDFPALPKNKTPLMVFSDFLRYLFECTKSYIQKANGTLVWNSVQPNIDFILAHPNGWEIAQQAQMRRAAIIAGLVSEAESQERVHFVTEGEASLHFCIQRKIPLEKDIGIIIVDAGGGTVDLSAYCQTAMGSFEEIVTSRCIGQGSVSSMTISLEKLKNSRFGSEQDVQLIASIFDAEAKHTFRKSEDSVYVKFGTFRDRDPSVDIKSGQLKLPGCVVETFFEPSIKAIIQAVKEQRSEATTSIGV</sequence>
<dbReference type="PANTHER" id="PTHR14187:SF5">
    <property type="entry name" value="HEAT SHOCK 70 KDA PROTEIN 12A"/>
    <property type="match status" value="1"/>
</dbReference>
<proteinExistence type="predicted"/>
<dbReference type="CDD" id="cd10170">
    <property type="entry name" value="ASKHA_NBD_HSP70"/>
    <property type="match status" value="1"/>
</dbReference>
<dbReference type="Gene3D" id="3.30.420.40">
    <property type="match status" value="1"/>
</dbReference>
<dbReference type="PANTHER" id="PTHR14187">
    <property type="entry name" value="ALPHA KINASE/ELONGATION FACTOR 2 KINASE"/>
    <property type="match status" value="1"/>
</dbReference>
<keyword evidence="2" id="KW-1185">Reference proteome</keyword>
<reference evidence="1" key="2">
    <citation type="journal article" date="2023" name="Proc. Natl. Acad. Sci. U.S.A.">
        <title>A global phylogenomic analysis of the shiitake genus Lentinula.</title>
        <authorList>
            <person name="Sierra-Patev S."/>
            <person name="Min B."/>
            <person name="Naranjo-Ortiz M."/>
            <person name="Looney B."/>
            <person name="Konkel Z."/>
            <person name="Slot J.C."/>
            <person name="Sakamoto Y."/>
            <person name="Steenwyk J.L."/>
            <person name="Rokas A."/>
            <person name="Carro J."/>
            <person name="Camarero S."/>
            <person name="Ferreira P."/>
            <person name="Molpeceres G."/>
            <person name="Ruiz-Duenas F.J."/>
            <person name="Serrano A."/>
            <person name="Henrissat B."/>
            <person name="Drula E."/>
            <person name="Hughes K.W."/>
            <person name="Mata J.L."/>
            <person name="Ishikawa N.K."/>
            <person name="Vargas-Isla R."/>
            <person name="Ushijima S."/>
            <person name="Smith C.A."/>
            <person name="Donoghue J."/>
            <person name="Ahrendt S."/>
            <person name="Andreopoulos W."/>
            <person name="He G."/>
            <person name="LaButti K."/>
            <person name="Lipzen A."/>
            <person name="Ng V."/>
            <person name="Riley R."/>
            <person name="Sandor L."/>
            <person name="Barry K."/>
            <person name="Martinez A.T."/>
            <person name="Xiao Y."/>
            <person name="Gibbons J.G."/>
            <person name="Terashima K."/>
            <person name="Grigoriev I.V."/>
            <person name="Hibbett D."/>
        </authorList>
    </citation>
    <scope>NUCLEOTIDE SEQUENCE</scope>
    <source>
        <strain evidence="1">ET3784</strain>
    </source>
</reference>
<comment type="caution">
    <text evidence="1">The sequence shown here is derived from an EMBL/GenBank/DDBJ whole genome shotgun (WGS) entry which is preliminary data.</text>
</comment>
<dbReference type="SUPFAM" id="SSF53067">
    <property type="entry name" value="Actin-like ATPase domain"/>
    <property type="match status" value="2"/>
</dbReference>
<reference evidence="1" key="1">
    <citation type="submission" date="2022-08" db="EMBL/GenBank/DDBJ databases">
        <authorList>
            <consortium name="DOE Joint Genome Institute"/>
            <person name="Min B."/>
            <person name="Sierra-Patev S."/>
            <person name="Naranjo-Ortiz M."/>
            <person name="Looney B."/>
            <person name="Konkel Z."/>
            <person name="Slot J.C."/>
            <person name="Sakamoto Y."/>
            <person name="Steenwyk J.L."/>
            <person name="Rokas A."/>
            <person name="Carro J."/>
            <person name="Camarero S."/>
            <person name="Ferreira P."/>
            <person name="Molpeceres G."/>
            <person name="Ruiz-duenas F.J."/>
            <person name="Serrano A."/>
            <person name="Henrissat B."/>
            <person name="Drula E."/>
            <person name="Hughes K.W."/>
            <person name="Mata J.L."/>
            <person name="Ishikawa N.K."/>
            <person name="Vargas-Isla R."/>
            <person name="Ushijima S."/>
            <person name="Smith C.A."/>
            <person name="Ahrendt S."/>
            <person name="Andreopoulos W."/>
            <person name="He G."/>
            <person name="LaButti K."/>
            <person name="Lipzen A."/>
            <person name="Ng V."/>
            <person name="Riley R."/>
            <person name="Sandor L."/>
            <person name="Barry K."/>
            <person name="Martinez A.T."/>
            <person name="Xiao Y."/>
            <person name="Gibbons J.G."/>
            <person name="Terashima K."/>
            <person name="Hibbett D.S."/>
            <person name="Grigoriev I.V."/>
        </authorList>
    </citation>
    <scope>NUCLEOTIDE SEQUENCE</scope>
    <source>
        <strain evidence="1">ET3784</strain>
    </source>
</reference>
<evidence type="ECO:0000313" key="1">
    <source>
        <dbReference type="EMBL" id="KAJ3710594.1"/>
    </source>
</evidence>
<gene>
    <name evidence="1" type="ORF">DFJ43DRAFT_1170684</name>
</gene>
<dbReference type="InterPro" id="IPR043129">
    <property type="entry name" value="ATPase_NBD"/>
</dbReference>
<dbReference type="AlphaFoldDB" id="A0AA38MQD0"/>